<dbReference type="Proteomes" id="UP000319731">
    <property type="component" value="Unassembled WGS sequence"/>
</dbReference>
<proteinExistence type="inferred from homology"/>
<evidence type="ECO:0000313" key="9">
    <source>
        <dbReference type="EMBL" id="TPX35493.1"/>
    </source>
</evidence>
<comment type="subcellular location">
    <subcellularLocation>
        <location evidence="2">Cytoplasm</location>
        <location evidence="2">P-body</location>
    </subcellularLocation>
    <subcellularLocation>
        <location evidence="1">Nucleus</location>
    </subcellularLocation>
</comment>
<feature type="domain" description="mRNA decay factor PAT1" evidence="8">
    <location>
        <begin position="480"/>
        <end position="875"/>
    </location>
</feature>
<dbReference type="RefSeq" id="XP_031025966.1">
    <property type="nucleotide sequence ID" value="XM_031168099.1"/>
</dbReference>
<dbReference type="GO" id="GO:0005634">
    <property type="term" value="C:nucleus"/>
    <property type="evidence" value="ECO:0007669"/>
    <property type="project" value="UniProtKB-SubCell"/>
</dbReference>
<dbReference type="EMBL" id="QEAO01000008">
    <property type="protein sequence ID" value="TPX35493.1"/>
    <property type="molecule type" value="Genomic_DNA"/>
</dbReference>
<feature type="region of interest" description="Disordered" evidence="7">
    <location>
        <begin position="84"/>
        <end position="150"/>
    </location>
</feature>
<organism evidence="9 10">
    <name type="scientific">Synchytrium microbalum</name>
    <dbReference type="NCBI Taxonomy" id="1806994"/>
    <lineage>
        <taxon>Eukaryota</taxon>
        <taxon>Fungi</taxon>
        <taxon>Fungi incertae sedis</taxon>
        <taxon>Chytridiomycota</taxon>
        <taxon>Chytridiomycota incertae sedis</taxon>
        <taxon>Chytridiomycetes</taxon>
        <taxon>Synchytriales</taxon>
        <taxon>Synchytriaceae</taxon>
        <taxon>Synchytrium</taxon>
    </lineage>
</organism>
<feature type="compositionally biased region" description="Low complexity" evidence="7">
    <location>
        <begin position="447"/>
        <end position="459"/>
    </location>
</feature>
<dbReference type="OrthoDB" id="74835at2759"/>
<keyword evidence="10" id="KW-1185">Reference proteome</keyword>
<dbReference type="PANTHER" id="PTHR21551:SF0">
    <property type="entry name" value="PROTEIN ASSOCIATED WITH TOPO II RELATED-1, ISOFORM A"/>
    <property type="match status" value="1"/>
</dbReference>
<keyword evidence="5" id="KW-0694">RNA-binding</keyword>
<dbReference type="GeneID" id="42003396"/>
<name>A0A507CD82_9FUNG</name>
<evidence type="ECO:0000256" key="1">
    <source>
        <dbReference type="ARBA" id="ARBA00004123"/>
    </source>
</evidence>
<dbReference type="InterPro" id="IPR019167">
    <property type="entry name" value="PAT1_dom"/>
</dbReference>
<evidence type="ECO:0000256" key="4">
    <source>
        <dbReference type="ARBA" id="ARBA00022490"/>
    </source>
</evidence>
<feature type="region of interest" description="Disordered" evidence="7">
    <location>
        <begin position="431"/>
        <end position="475"/>
    </location>
</feature>
<feature type="region of interest" description="Disordered" evidence="7">
    <location>
        <begin position="1"/>
        <end position="24"/>
    </location>
</feature>
<evidence type="ECO:0000256" key="2">
    <source>
        <dbReference type="ARBA" id="ARBA00004201"/>
    </source>
</evidence>
<evidence type="ECO:0000256" key="7">
    <source>
        <dbReference type="SAM" id="MobiDB-lite"/>
    </source>
</evidence>
<sequence>MSFFGFDTTLPKNDGHASNAGIEEEGYSRIDELMEEKLKFGDEQPDLDGELGDDVDASMDAETFGDTEIGKDFDFTAGNSFFNETSADLARPTPGRTSNESPRRPAPSDAPVESKDQPVPSVRPFMPIQQTSHNAPQQPPQQPSSQPAANKFMSMEELESRMQQQQQGRPAPARPSLSLAEIEAQMMSQNITSYRPPHMNSSNNSMPPMGAMMQDPRRPMSIEQVEAALRNGQVPSQSMRPPSQQQSQQQQVMTVEEIEARMRSAAGGGRPNMNIPRGMPIQGMPMMPGMAPGMMPQRFMTAPDGRPIIGPDGRPIPMSIGDGRPMMNVGPDLRPMPMHIGPDGRPMPFPPNGQPPFIPGPNMRPPVPPVLEVEGVLRALASSNLPPNPRELDILLASQRYIDPTPAEDDVARRARAILNRLPPGMLDAFFRPPPQHFNNMRGGGPPQLQQRPQQQHGPNGFQQRPQYRPYRDERTREERYNNLMTQYEKETIAKIQISQLVTESPYEDDFYYQVFRDLLSEKQAMRDVEQSPKDVTAWQQALLMKQSSAGTGVLSQEMQSQMKRLIESRKQKSKATTFEREGALGKISVTSVRQPRQALQVQGSLVNLHKSSEPNRSATLSRRRVLLEVERIYTVVLKLEQLQREDQDNPVWEEDFKDAVEELWLVLGCSEPVDVSLPHPFVSYLSVTKGKRILPRVMRFLSPDQILTLVGTLLVRAESVDVFSVPLGTASDAVTVFMNESIPAIMNFVLQISLPVLNALVRSMLERHTVTWIVGSRVGLAFLTMFLSRAEMLKQEQASEADTANWTELYNYTFGSLVSRFASLFPPSSTDKATEQAEDEDCVWQFLASLAVAAATTDHQRQLVTEVRDKVREAAGGEHEASVDMFLSALGLGVTATQLAAMG</sequence>
<dbReference type="GO" id="GO:0033962">
    <property type="term" value="P:P-body assembly"/>
    <property type="evidence" value="ECO:0007669"/>
    <property type="project" value="TreeGrafter"/>
</dbReference>
<keyword evidence="4" id="KW-0963">Cytoplasm</keyword>
<comment type="caution">
    <text evidence="9">The sequence shown here is derived from an EMBL/GenBank/DDBJ whole genome shotgun (WGS) entry which is preliminary data.</text>
</comment>
<dbReference type="GO" id="GO:0000290">
    <property type="term" value="P:deadenylation-dependent decapping of nuclear-transcribed mRNA"/>
    <property type="evidence" value="ECO:0007669"/>
    <property type="project" value="InterPro"/>
</dbReference>
<evidence type="ECO:0000256" key="5">
    <source>
        <dbReference type="ARBA" id="ARBA00022884"/>
    </source>
</evidence>
<reference evidence="9 10" key="1">
    <citation type="journal article" date="2019" name="Sci. Rep.">
        <title>Comparative genomics of chytrid fungi reveal insights into the obligate biotrophic and pathogenic lifestyle of Synchytrium endobioticum.</title>
        <authorList>
            <person name="van de Vossenberg B.T.L.H."/>
            <person name="Warris S."/>
            <person name="Nguyen H.D.T."/>
            <person name="van Gent-Pelzer M.P.E."/>
            <person name="Joly D.L."/>
            <person name="van de Geest H.C."/>
            <person name="Bonants P.J.M."/>
            <person name="Smith D.S."/>
            <person name="Levesque C.A."/>
            <person name="van der Lee T.A.J."/>
        </authorList>
    </citation>
    <scope>NUCLEOTIDE SEQUENCE [LARGE SCALE GENOMIC DNA]</scope>
    <source>
        <strain evidence="9 10">JEL517</strain>
    </source>
</reference>
<evidence type="ECO:0000256" key="3">
    <source>
        <dbReference type="ARBA" id="ARBA00009138"/>
    </source>
</evidence>
<dbReference type="AlphaFoldDB" id="A0A507CD82"/>
<dbReference type="GO" id="GO:0003723">
    <property type="term" value="F:RNA binding"/>
    <property type="evidence" value="ECO:0007669"/>
    <property type="project" value="UniProtKB-KW"/>
</dbReference>
<evidence type="ECO:0000256" key="6">
    <source>
        <dbReference type="ARBA" id="ARBA00023242"/>
    </source>
</evidence>
<keyword evidence="6" id="KW-0539">Nucleus</keyword>
<dbReference type="GO" id="GO:0000932">
    <property type="term" value="C:P-body"/>
    <property type="evidence" value="ECO:0007669"/>
    <property type="project" value="UniProtKB-SubCell"/>
</dbReference>
<dbReference type="Pfam" id="PF09770">
    <property type="entry name" value="PAT1"/>
    <property type="match status" value="1"/>
</dbReference>
<gene>
    <name evidence="9" type="ORF">SmJEL517_g02171</name>
</gene>
<evidence type="ECO:0000313" key="10">
    <source>
        <dbReference type="Proteomes" id="UP000319731"/>
    </source>
</evidence>
<protein>
    <recommendedName>
        <fullName evidence="8">mRNA decay factor PAT1 domain-containing protein</fullName>
    </recommendedName>
</protein>
<accession>A0A507CD82</accession>
<comment type="similarity">
    <text evidence="3">Belongs to the PAT1 family.</text>
</comment>
<dbReference type="PANTHER" id="PTHR21551">
    <property type="entry name" value="TOPOISOMERASE II-ASSOCIATED PROTEIN PAT1"/>
    <property type="match status" value="1"/>
</dbReference>
<dbReference type="STRING" id="1806994.A0A507CD82"/>
<dbReference type="InterPro" id="IPR039900">
    <property type="entry name" value="Pat1-like"/>
</dbReference>
<evidence type="ECO:0000259" key="8">
    <source>
        <dbReference type="Pfam" id="PF09770"/>
    </source>
</evidence>